<organism evidence="1 2">
    <name type="scientific">Niastella soli</name>
    <dbReference type="NCBI Taxonomy" id="2821487"/>
    <lineage>
        <taxon>Bacteria</taxon>
        <taxon>Pseudomonadati</taxon>
        <taxon>Bacteroidota</taxon>
        <taxon>Chitinophagia</taxon>
        <taxon>Chitinophagales</taxon>
        <taxon>Chitinophagaceae</taxon>
        <taxon>Niastella</taxon>
    </lineage>
</organism>
<comment type="caution">
    <text evidence="1">The sequence shown here is derived from an EMBL/GenBank/DDBJ whole genome shotgun (WGS) entry which is preliminary data.</text>
</comment>
<dbReference type="Proteomes" id="UP000677244">
    <property type="component" value="Unassembled WGS sequence"/>
</dbReference>
<reference evidence="1 2" key="1">
    <citation type="submission" date="2021-03" db="EMBL/GenBank/DDBJ databases">
        <title>Assistant Professor.</title>
        <authorList>
            <person name="Huq M.A."/>
        </authorList>
    </citation>
    <scope>NUCLEOTIDE SEQUENCE [LARGE SCALE GENOMIC DNA]</scope>
    <source>
        <strain evidence="1 2">MAH-29</strain>
    </source>
</reference>
<dbReference type="EMBL" id="JAGHKO010000024">
    <property type="protein sequence ID" value="MBO9205388.1"/>
    <property type="molecule type" value="Genomic_DNA"/>
</dbReference>
<proteinExistence type="predicted"/>
<evidence type="ECO:0000313" key="2">
    <source>
        <dbReference type="Proteomes" id="UP000677244"/>
    </source>
</evidence>
<keyword evidence="2" id="KW-1185">Reference proteome</keyword>
<name>A0ABS3Z5D2_9BACT</name>
<dbReference type="RefSeq" id="WP_209144903.1">
    <property type="nucleotide sequence ID" value="NZ_JAGHKO010000024.1"/>
</dbReference>
<protein>
    <submittedName>
        <fullName evidence="1">Uncharacterized protein</fullName>
    </submittedName>
</protein>
<sequence>MTTNLVLASFTLTYTRFHNHTLVIKGLTGITTGTNAFSVIAVNPY</sequence>
<accession>A0ABS3Z5D2</accession>
<gene>
    <name evidence="1" type="ORF">J7I42_34180</name>
</gene>
<evidence type="ECO:0000313" key="1">
    <source>
        <dbReference type="EMBL" id="MBO9205388.1"/>
    </source>
</evidence>